<dbReference type="eggNOG" id="COG4894">
    <property type="taxonomic scope" value="Bacteria"/>
</dbReference>
<evidence type="ECO:0000313" key="2">
    <source>
        <dbReference type="EMBL" id="AFZ16570.1"/>
    </source>
</evidence>
<dbReference type="EMBL" id="CP003630">
    <property type="protein sequence ID" value="AFZ16570.1"/>
    <property type="molecule type" value="Genomic_DNA"/>
</dbReference>
<gene>
    <name evidence="2" type="ORF">Mic7113_0657</name>
</gene>
<dbReference type="HOGENOM" id="CLU_1324760_0_0_3"/>
<reference evidence="2 3" key="1">
    <citation type="submission" date="2012-06" db="EMBL/GenBank/DDBJ databases">
        <title>Finished chromosome of genome of Microcoleus sp. PCC 7113.</title>
        <authorList>
            <consortium name="US DOE Joint Genome Institute"/>
            <person name="Gugger M."/>
            <person name="Coursin T."/>
            <person name="Rippka R."/>
            <person name="Tandeau De Marsac N."/>
            <person name="Huntemann M."/>
            <person name="Wei C.-L."/>
            <person name="Han J."/>
            <person name="Detter J.C."/>
            <person name="Han C."/>
            <person name="Tapia R."/>
            <person name="Chen A."/>
            <person name="Kyrpides N."/>
            <person name="Mavromatis K."/>
            <person name="Markowitz V."/>
            <person name="Szeto E."/>
            <person name="Ivanova N."/>
            <person name="Pagani I."/>
            <person name="Pati A."/>
            <person name="Goodwin L."/>
            <person name="Nordberg H.P."/>
            <person name="Cantor M.N."/>
            <person name="Hua S.X."/>
            <person name="Woyke T."/>
            <person name="Kerfeld C.A."/>
        </authorList>
    </citation>
    <scope>NUCLEOTIDE SEQUENCE [LARGE SCALE GENOMIC DNA]</scope>
    <source>
        <strain evidence="2 3">PCC 7113</strain>
    </source>
</reference>
<dbReference type="STRING" id="1173027.Mic7113_0657"/>
<evidence type="ECO:0000313" key="3">
    <source>
        <dbReference type="Proteomes" id="UP000010471"/>
    </source>
</evidence>
<dbReference type="Gene3D" id="2.40.160.200">
    <property type="entry name" value="LURP1-related"/>
    <property type="match status" value="1"/>
</dbReference>
<sequence>MHYPLELQFKFWALSPQLSVTDAHGSLVFYVKQKLFKLKESITVFGDAQQNNPLYSIKADRIIDFSASYNFTSSSGVPLGSVKRRGLRSLWKAQYDIFDGATVVMTIREKNPWVKVMDGLFSEIPIIGLFSGYVFNPAFVVMRSDGTIVMSLEKQPSFFSRKFTIKQLNQLSEQEEMQVLLSLLMMILLERSRG</sequence>
<dbReference type="InterPro" id="IPR007612">
    <property type="entry name" value="LOR"/>
</dbReference>
<name>K9W881_9CYAN</name>
<dbReference type="SUPFAM" id="SSF54518">
    <property type="entry name" value="Tubby C-terminal domain-like"/>
    <property type="match status" value="1"/>
</dbReference>
<dbReference type="InterPro" id="IPR025659">
    <property type="entry name" value="Tubby-like_C"/>
</dbReference>
<protein>
    <submittedName>
        <fullName evidence="2">Uncharacterized protein</fullName>
    </submittedName>
</protein>
<dbReference type="KEGG" id="mic:Mic7113_0657"/>
<dbReference type="RefSeq" id="WP_015180733.1">
    <property type="nucleotide sequence ID" value="NC_019738.1"/>
</dbReference>
<dbReference type="Pfam" id="PF04525">
    <property type="entry name" value="LOR"/>
    <property type="match status" value="1"/>
</dbReference>
<dbReference type="OrthoDB" id="572274at2"/>
<dbReference type="Proteomes" id="UP000010471">
    <property type="component" value="Chromosome"/>
</dbReference>
<dbReference type="PATRIC" id="fig|1173027.3.peg.721"/>
<proteinExistence type="inferred from homology"/>
<evidence type="ECO:0000256" key="1">
    <source>
        <dbReference type="ARBA" id="ARBA00005437"/>
    </source>
</evidence>
<keyword evidence="3" id="KW-1185">Reference proteome</keyword>
<dbReference type="AlphaFoldDB" id="K9W881"/>
<accession>K9W881</accession>
<dbReference type="InterPro" id="IPR038595">
    <property type="entry name" value="LOR_sf"/>
</dbReference>
<comment type="similarity">
    <text evidence="1">Belongs to the LOR family.</text>
</comment>
<organism evidence="2 3">
    <name type="scientific">Allocoleopsis franciscana PCC 7113</name>
    <dbReference type="NCBI Taxonomy" id="1173027"/>
    <lineage>
        <taxon>Bacteria</taxon>
        <taxon>Bacillati</taxon>
        <taxon>Cyanobacteriota</taxon>
        <taxon>Cyanophyceae</taxon>
        <taxon>Coleofasciculales</taxon>
        <taxon>Coleofasciculaceae</taxon>
        <taxon>Allocoleopsis</taxon>
        <taxon>Allocoleopsis franciscana</taxon>
    </lineage>
</organism>